<name>A0A3M0GDB8_9ACTN</name>
<accession>A0A3M0GDB8</accession>
<reference evidence="1 2" key="1">
    <citation type="submission" date="2018-10" db="EMBL/GenBank/DDBJ databases">
        <title>Tessaracoccus antarcticuss sp. nov., isolated from sediment.</title>
        <authorList>
            <person name="Zhou L.Y."/>
            <person name="Du Z.J."/>
        </authorList>
    </citation>
    <scope>NUCLEOTIDE SEQUENCE [LARGE SCALE GENOMIC DNA]</scope>
    <source>
        <strain evidence="1 2">JDX10</strain>
    </source>
</reference>
<keyword evidence="2" id="KW-1185">Reference proteome</keyword>
<gene>
    <name evidence="1" type="ORF">EAX62_07065</name>
</gene>
<dbReference type="EMBL" id="REFW01000001">
    <property type="protein sequence ID" value="RMB62308.1"/>
    <property type="molecule type" value="Genomic_DNA"/>
</dbReference>
<sequence>MTMSTRLQFHAPASEVGTLLRRWLAGLDCQGVALTFDDRRIVMERDRWDVTLSRANVYLALFRTEPFLDDRRWTNLEFMDQNPGFLSVMIMHPSDGHLNEMMIGAVASEPEGFKCWQRVVARARRSLLRGATLVGVTGVARDDRSHRYSAGALALAEEGVLMTTTGRDGPVWILDGVEGASSLVSELGAERRAAAQSHEFY</sequence>
<organism evidence="1 2">
    <name type="scientific">Tessaracoccus antarcticus</name>
    <dbReference type="NCBI Taxonomy" id="2479848"/>
    <lineage>
        <taxon>Bacteria</taxon>
        <taxon>Bacillati</taxon>
        <taxon>Actinomycetota</taxon>
        <taxon>Actinomycetes</taxon>
        <taxon>Propionibacteriales</taxon>
        <taxon>Propionibacteriaceae</taxon>
        <taxon>Tessaracoccus</taxon>
    </lineage>
</organism>
<protein>
    <submittedName>
        <fullName evidence="1">Uncharacterized protein</fullName>
    </submittedName>
</protein>
<evidence type="ECO:0000313" key="1">
    <source>
        <dbReference type="EMBL" id="RMB62308.1"/>
    </source>
</evidence>
<comment type="caution">
    <text evidence="1">The sequence shown here is derived from an EMBL/GenBank/DDBJ whole genome shotgun (WGS) entry which is preliminary data.</text>
</comment>
<dbReference type="AlphaFoldDB" id="A0A3M0GDB8"/>
<dbReference type="Proteomes" id="UP000275256">
    <property type="component" value="Unassembled WGS sequence"/>
</dbReference>
<evidence type="ECO:0000313" key="2">
    <source>
        <dbReference type="Proteomes" id="UP000275256"/>
    </source>
</evidence>
<proteinExistence type="predicted"/>